<keyword evidence="4 13" id="KW-0812">Transmembrane</keyword>
<evidence type="ECO:0000313" key="15">
    <source>
        <dbReference type="EMBL" id="WEG74160.1"/>
    </source>
</evidence>
<evidence type="ECO:0000256" key="9">
    <source>
        <dbReference type="ARBA" id="ARBA00023163"/>
    </source>
</evidence>
<dbReference type="InterPro" id="IPR004474">
    <property type="entry name" value="LytR_CpsA_psr"/>
</dbReference>
<dbReference type="AlphaFoldDB" id="A0AAF0I893"/>
<gene>
    <name evidence="15" type="ORF">OL234_04495</name>
</gene>
<dbReference type="Proteomes" id="UP001179647">
    <property type="component" value="Chromosome"/>
</dbReference>
<dbReference type="PANTHER" id="PTHR33392">
    <property type="entry name" value="POLYISOPRENYL-TEICHOIC ACID--PEPTIDOGLYCAN TEICHOIC ACID TRANSFERASE TAGU"/>
    <property type="match status" value="1"/>
</dbReference>
<evidence type="ECO:0000313" key="16">
    <source>
        <dbReference type="Proteomes" id="UP001179647"/>
    </source>
</evidence>
<dbReference type="PANTHER" id="PTHR33392:SF8">
    <property type="entry name" value="REGULATORY PROTEIN MSRR"/>
    <property type="match status" value="1"/>
</dbReference>
<comment type="subcellular location">
    <subcellularLocation>
        <location evidence="1">Cell membrane</location>
        <topology evidence="1">Single-pass type II membrane protein</topology>
    </subcellularLocation>
</comment>
<reference evidence="15" key="1">
    <citation type="submission" date="2022-10" db="EMBL/GenBank/DDBJ databases">
        <title>Vagococcus sp. isolated from poultry meat.</title>
        <authorList>
            <person name="Johansson P."/>
            <person name="Bjorkroth J."/>
        </authorList>
    </citation>
    <scope>NUCLEOTIDE SEQUENCE</scope>
    <source>
        <strain evidence="15">STAA11</strain>
    </source>
</reference>
<dbReference type="Gene3D" id="3.40.630.190">
    <property type="entry name" value="LCP protein"/>
    <property type="match status" value="1"/>
</dbReference>
<protein>
    <recommendedName>
        <fullName evidence="11">Regulatory protein MsrR</fullName>
    </recommendedName>
</protein>
<keyword evidence="16" id="KW-1185">Reference proteome</keyword>
<keyword evidence="9" id="KW-0804">Transcription</keyword>
<evidence type="ECO:0000259" key="14">
    <source>
        <dbReference type="Pfam" id="PF03816"/>
    </source>
</evidence>
<evidence type="ECO:0000256" key="2">
    <source>
        <dbReference type="ARBA" id="ARBA00006068"/>
    </source>
</evidence>
<keyword evidence="8 13" id="KW-0472">Membrane</keyword>
<evidence type="ECO:0000256" key="1">
    <source>
        <dbReference type="ARBA" id="ARBA00004401"/>
    </source>
</evidence>
<dbReference type="Pfam" id="PF03816">
    <property type="entry name" value="LytR_cpsA_psr"/>
    <property type="match status" value="1"/>
</dbReference>
<dbReference type="EMBL" id="CP110232">
    <property type="protein sequence ID" value="WEG74160.1"/>
    <property type="molecule type" value="Genomic_DNA"/>
</dbReference>
<keyword evidence="7" id="KW-0805">Transcription regulation</keyword>
<dbReference type="GO" id="GO:0005886">
    <property type="term" value="C:plasma membrane"/>
    <property type="evidence" value="ECO:0007669"/>
    <property type="project" value="UniProtKB-SubCell"/>
</dbReference>
<feature type="domain" description="Cell envelope-related transcriptional attenuator" evidence="14">
    <location>
        <begin position="107"/>
        <end position="248"/>
    </location>
</feature>
<evidence type="ECO:0000256" key="7">
    <source>
        <dbReference type="ARBA" id="ARBA00023015"/>
    </source>
</evidence>
<evidence type="ECO:0000256" key="4">
    <source>
        <dbReference type="ARBA" id="ARBA00022692"/>
    </source>
</evidence>
<feature type="compositionally biased region" description="Basic and acidic residues" evidence="12">
    <location>
        <begin position="7"/>
        <end position="24"/>
    </location>
</feature>
<evidence type="ECO:0000256" key="12">
    <source>
        <dbReference type="SAM" id="MobiDB-lite"/>
    </source>
</evidence>
<evidence type="ECO:0000256" key="8">
    <source>
        <dbReference type="ARBA" id="ARBA00023136"/>
    </source>
</evidence>
<dbReference type="NCBIfam" id="TIGR00350">
    <property type="entry name" value="lytR_cpsA_psr"/>
    <property type="match status" value="1"/>
</dbReference>
<evidence type="ECO:0000256" key="11">
    <source>
        <dbReference type="ARBA" id="ARBA00040752"/>
    </source>
</evidence>
<evidence type="ECO:0000256" key="6">
    <source>
        <dbReference type="ARBA" id="ARBA00022989"/>
    </source>
</evidence>
<name>A0AAF0I893_9ENTE</name>
<evidence type="ECO:0000256" key="3">
    <source>
        <dbReference type="ARBA" id="ARBA00022475"/>
    </source>
</evidence>
<keyword evidence="5" id="KW-0735">Signal-anchor</keyword>
<organism evidence="15 16">
    <name type="scientific">Vagococcus intermedius</name>
    <dbReference type="NCBI Taxonomy" id="2991418"/>
    <lineage>
        <taxon>Bacteria</taxon>
        <taxon>Bacillati</taxon>
        <taxon>Bacillota</taxon>
        <taxon>Bacilli</taxon>
        <taxon>Lactobacillales</taxon>
        <taxon>Enterococcaceae</taxon>
        <taxon>Vagococcus</taxon>
    </lineage>
</organism>
<keyword evidence="6 13" id="KW-1133">Transmembrane helix</keyword>
<dbReference type="InterPro" id="IPR050922">
    <property type="entry name" value="LytR/CpsA/Psr_CW_biosynth"/>
</dbReference>
<dbReference type="KEGG" id="vie:OL234_04495"/>
<feature type="region of interest" description="Disordered" evidence="12">
    <location>
        <begin position="1"/>
        <end position="34"/>
    </location>
</feature>
<evidence type="ECO:0000256" key="10">
    <source>
        <dbReference type="ARBA" id="ARBA00037178"/>
    </source>
</evidence>
<sequence>MSRMDRRHPESLKKEKKVASDLKKKPNKNNGNMRPSILQSIAKSLLFIVVMVAAFCFYEFSQGKREAKNDEDFSQVEVTDFKGEKVRGSQTNILLLGSDSRGNERGRSDSIMVVSYDTKNGTPKVISFMRDTYVNIPEVGYNKLNAAYAFGGPELVRQTITTNFKLPIHYYGIVNFATFSKIIDTLAPKGLTIDAEKTLEVDGEQIEAGKQKMTGHTALQYARFRKDEEGDFGRVRRQQQVMNALLDQGFKAANLFRIPKAMGKMQGYMTTNIPGRLYPGIGKHFIFKHKSSIEKMVIPVEGTWGYGEYPDAGSVLEIDELANQDAVEGFLH</sequence>
<keyword evidence="3" id="KW-1003">Cell membrane</keyword>
<accession>A0AAF0I893</accession>
<comment type="similarity">
    <text evidence="2">Belongs to the LytR/CpsA/Psr (LCP) family.</text>
</comment>
<comment type="function">
    <text evidence="10">Involved in SarA attenuation. Affects resistance to oxacillin and teicoplanin, as well as the synthesis of virulence factors.</text>
</comment>
<evidence type="ECO:0000256" key="13">
    <source>
        <dbReference type="SAM" id="Phobius"/>
    </source>
</evidence>
<dbReference type="RefSeq" id="WP_275469959.1">
    <property type="nucleotide sequence ID" value="NZ_CP110232.1"/>
</dbReference>
<proteinExistence type="inferred from homology"/>
<feature type="transmembrane region" description="Helical" evidence="13">
    <location>
        <begin position="37"/>
        <end position="58"/>
    </location>
</feature>
<evidence type="ECO:0000256" key="5">
    <source>
        <dbReference type="ARBA" id="ARBA00022968"/>
    </source>
</evidence>